<keyword evidence="4" id="KW-0964">Secreted</keyword>
<keyword evidence="8" id="KW-1185">Reference proteome</keyword>
<keyword evidence="3" id="KW-0713">Self-incompatibility</keyword>
<keyword evidence="6" id="KW-0472">Membrane</keyword>
<evidence type="ECO:0000313" key="8">
    <source>
        <dbReference type="Proteomes" id="UP001358586"/>
    </source>
</evidence>
<keyword evidence="6" id="KW-1133">Transmembrane helix</keyword>
<comment type="similarity">
    <text evidence="2">Belongs to the plant self-incompatibility (S1) protein family.</text>
</comment>
<dbReference type="InterPro" id="IPR010264">
    <property type="entry name" value="Self-incomp_S1"/>
</dbReference>
<protein>
    <recommendedName>
        <fullName evidence="9">S-protein homolog</fullName>
    </recommendedName>
</protein>
<evidence type="ECO:0000256" key="2">
    <source>
        <dbReference type="ARBA" id="ARBA00005581"/>
    </source>
</evidence>
<gene>
    <name evidence="7" type="ORF">PVK06_028896</name>
</gene>
<keyword evidence="5" id="KW-0732">Signal</keyword>
<dbReference type="PANTHER" id="PTHR31232">
    <property type="match status" value="1"/>
</dbReference>
<dbReference type="EMBL" id="JARKNE010000008">
    <property type="protein sequence ID" value="KAK5813446.1"/>
    <property type="molecule type" value="Genomic_DNA"/>
</dbReference>
<evidence type="ECO:0000256" key="6">
    <source>
        <dbReference type="SAM" id="Phobius"/>
    </source>
</evidence>
<proteinExistence type="inferred from homology"/>
<feature type="transmembrane region" description="Helical" evidence="6">
    <location>
        <begin position="290"/>
        <end position="319"/>
    </location>
</feature>
<dbReference type="Proteomes" id="UP001358586">
    <property type="component" value="Chromosome 8"/>
</dbReference>
<dbReference type="Pfam" id="PF05938">
    <property type="entry name" value="Self-incomp_S1"/>
    <property type="match status" value="2"/>
</dbReference>
<evidence type="ECO:0000256" key="5">
    <source>
        <dbReference type="ARBA" id="ARBA00022729"/>
    </source>
</evidence>
<feature type="transmembrane region" description="Helical" evidence="6">
    <location>
        <begin position="259"/>
        <end position="278"/>
    </location>
</feature>
<sequence>MADSSPADGVLLAWRNFSLEDSSRLRSPRSKKISTVRLQGHHDDINKLSPWLITWHVHVVNGLSNGQILLVHCKSKDDDLGIHNLTADTEFIWKFKLNFFGGTLFCCYMAHDNFHAAFDAFRENDGFFQECNYGDCITAKDNRIYLRNGKFDKLTQGWEQASSSCEPKDNHDNISKLSPWIITWHVHAINELSNDKILLILCKSKDNDLGIHNLTINVEFNWKFKLSFIMRIIFWCFMTCDNFHVAFDAFKEHVQEYNNGLATTIIFIISDSLATMLLPAGRLGCFVFPFLGFYLGASLAALSSSMSFSFLSFCAFASLDASSLR</sequence>
<evidence type="ECO:0008006" key="9">
    <source>
        <dbReference type="Google" id="ProtNLM"/>
    </source>
</evidence>
<accession>A0ABR0P549</accession>
<evidence type="ECO:0000256" key="4">
    <source>
        <dbReference type="ARBA" id="ARBA00022525"/>
    </source>
</evidence>
<keyword evidence="6" id="KW-0812">Transmembrane</keyword>
<reference evidence="7 8" key="1">
    <citation type="submission" date="2023-03" db="EMBL/GenBank/DDBJ databases">
        <title>WGS of Gossypium arboreum.</title>
        <authorList>
            <person name="Yu D."/>
        </authorList>
    </citation>
    <scope>NUCLEOTIDE SEQUENCE [LARGE SCALE GENOMIC DNA]</scope>
    <source>
        <tissue evidence="7">Leaf</tissue>
    </source>
</reference>
<evidence type="ECO:0000256" key="3">
    <source>
        <dbReference type="ARBA" id="ARBA00022471"/>
    </source>
</evidence>
<dbReference type="PANTHER" id="PTHR31232:SF60">
    <property type="entry name" value="S-PROTEIN HOMOLOG"/>
    <property type="match status" value="1"/>
</dbReference>
<organism evidence="7 8">
    <name type="scientific">Gossypium arboreum</name>
    <name type="common">Tree cotton</name>
    <name type="synonym">Gossypium nanking</name>
    <dbReference type="NCBI Taxonomy" id="29729"/>
    <lineage>
        <taxon>Eukaryota</taxon>
        <taxon>Viridiplantae</taxon>
        <taxon>Streptophyta</taxon>
        <taxon>Embryophyta</taxon>
        <taxon>Tracheophyta</taxon>
        <taxon>Spermatophyta</taxon>
        <taxon>Magnoliopsida</taxon>
        <taxon>eudicotyledons</taxon>
        <taxon>Gunneridae</taxon>
        <taxon>Pentapetalae</taxon>
        <taxon>rosids</taxon>
        <taxon>malvids</taxon>
        <taxon>Malvales</taxon>
        <taxon>Malvaceae</taxon>
        <taxon>Malvoideae</taxon>
        <taxon>Gossypium</taxon>
    </lineage>
</organism>
<evidence type="ECO:0000256" key="1">
    <source>
        <dbReference type="ARBA" id="ARBA00004613"/>
    </source>
</evidence>
<name>A0ABR0P549_GOSAR</name>
<comment type="subcellular location">
    <subcellularLocation>
        <location evidence="1">Secreted</location>
    </subcellularLocation>
</comment>
<comment type="caution">
    <text evidence="7">The sequence shown here is derived from an EMBL/GenBank/DDBJ whole genome shotgun (WGS) entry which is preliminary data.</text>
</comment>
<feature type="transmembrane region" description="Helical" evidence="6">
    <location>
        <begin position="228"/>
        <end position="247"/>
    </location>
</feature>
<evidence type="ECO:0000313" key="7">
    <source>
        <dbReference type="EMBL" id="KAK5813446.1"/>
    </source>
</evidence>